<dbReference type="Gene3D" id="1.10.1520.10">
    <property type="entry name" value="Ribonuclease III domain"/>
    <property type="match status" value="1"/>
</dbReference>
<feature type="domain" description="RNase III" evidence="2">
    <location>
        <begin position="112"/>
        <end position="250"/>
    </location>
</feature>
<dbReference type="GO" id="GO:0032543">
    <property type="term" value="P:mitochondrial translation"/>
    <property type="evidence" value="ECO:0007669"/>
    <property type="project" value="InterPro"/>
</dbReference>
<dbReference type="GO" id="GO:0003735">
    <property type="term" value="F:structural constituent of ribosome"/>
    <property type="evidence" value="ECO:0007669"/>
    <property type="project" value="InterPro"/>
</dbReference>
<dbReference type="InterPro" id="IPR036389">
    <property type="entry name" value="RNase_III_sf"/>
</dbReference>
<evidence type="ECO:0000313" key="3">
    <source>
        <dbReference type="EMBL" id="KDQ33648.1"/>
    </source>
</evidence>
<dbReference type="VEuPathDB" id="FungiDB:PLEOSDRAFT_175140"/>
<dbReference type="GO" id="GO:0005762">
    <property type="term" value="C:mitochondrial large ribosomal subunit"/>
    <property type="evidence" value="ECO:0007669"/>
    <property type="project" value="InterPro"/>
</dbReference>
<feature type="compositionally biased region" description="Basic and acidic residues" evidence="1">
    <location>
        <begin position="44"/>
        <end position="57"/>
    </location>
</feature>
<name>A0A067P002_PLEO1</name>
<dbReference type="SUPFAM" id="SSF69065">
    <property type="entry name" value="RNase III domain-like"/>
    <property type="match status" value="1"/>
</dbReference>
<organism evidence="3 4">
    <name type="scientific">Pleurotus ostreatus (strain PC15)</name>
    <name type="common">Oyster mushroom</name>
    <dbReference type="NCBI Taxonomy" id="1137138"/>
    <lineage>
        <taxon>Eukaryota</taxon>
        <taxon>Fungi</taxon>
        <taxon>Dikarya</taxon>
        <taxon>Basidiomycota</taxon>
        <taxon>Agaricomycotina</taxon>
        <taxon>Agaricomycetes</taxon>
        <taxon>Agaricomycetidae</taxon>
        <taxon>Agaricales</taxon>
        <taxon>Pleurotineae</taxon>
        <taxon>Pleurotaceae</taxon>
        <taxon>Pleurotus</taxon>
    </lineage>
</organism>
<dbReference type="InterPro" id="IPR040030">
    <property type="entry name" value="Ribosomal_mL57"/>
</dbReference>
<reference evidence="4" key="1">
    <citation type="journal article" date="2014" name="Proc. Natl. Acad. Sci. U.S.A.">
        <title>Extensive sampling of basidiomycete genomes demonstrates inadequacy of the white-rot/brown-rot paradigm for wood decay fungi.</title>
        <authorList>
            <person name="Riley R."/>
            <person name="Salamov A.A."/>
            <person name="Brown D.W."/>
            <person name="Nagy L.G."/>
            <person name="Floudas D."/>
            <person name="Held B.W."/>
            <person name="Levasseur A."/>
            <person name="Lombard V."/>
            <person name="Morin E."/>
            <person name="Otillar R."/>
            <person name="Lindquist E.A."/>
            <person name="Sun H."/>
            <person name="LaButti K.M."/>
            <person name="Schmutz J."/>
            <person name="Jabbour D."/>
            <person name="Luo H."/>
            <person name="Baker S.E."/>
            <person name="Pisabarro A.G."/>
            <person name="Walton J.D."/>
            <person name="Blanchette R.A."/>
            <person name="Henrissat B."/>
            <person name="Martin F."/>
            <person name="Cullen D."/>
            <person name="Hibbett D.S."/>
            <person name="Grigoriev I.V."/>
        </authorList>
    </citation>
    <scope>NUCLEOTIDE SEQUENCE [LARGE SCALE GENOMIC DNA]</scope>
    <source>
        <strain evidence="4">PC15</strain>
    </source>
</reference>
<dbReference type="AlphaFoldDB" id="A0A067P002"/>
<evidence type="ECO:0000256" key="1">
    <source>
        <dbReference type="SAM" id="MobiDB-lite"/>
    </source>
</evidence>
<dbReference type="OrthoDB" id="2281895at2759"/>
<dbReference type="PANTHER" id="PTHR28160">
    <property type="entry name" value="54S RIBOSOMAL PROTEIN L15, MITOCHONDRIAL"/>
    <property type="match status" value="1"/>
</dbReference>
<proteinExistence type="predicted"/>
<dbReference type="Proteomes" id="UP000027073">
    <property type="component" value="Unassembled WGS sequence"/>
</dbReference>
<dbReference type="GO" id="GO:0004525">
    <property type="term" value="F:ribonuclease III activity"/>
    <property type="evidence" value="ECO:0007669"/>
    <property type="project" value="InterPro"/>
</dbReference>
<feature type="region of interest" description="Disordered" evidence="1">
    <location>
        <begin position="274"/>
        <end position="310"/>
    </location>
</feature>
<dbReference type="EMBL" id="KL198004">
    <property type="protein sequence ID" value="KDQ33648.1"/>
    <property type="molecule type" value="Genomic_DNA"/>
</dbReference>
<feature type="region of interest" description="Disordered" evidence="1">
    <location>
        <begin position="19"/>
        <end position="69"/>
    </location>
</feature>
<accession>A0A067P002</accession>
<evidence type="ECO:0000313" key="4">
    <source>
        <dbReference type="Proteomes" id="UP000027073"/>
    </source>
</evidence>
<dbReference type="HOGENOM" id="CLU_073894_0_0_1"/>
<gene>
    <name evidence="3" type="ORF">PLEOSDRAFT_175140</name>
</gene>
<sequence length="324" mass="35832">MSSSVCRLRLSGHFSRQLRVAPASRRLSRRQLSDAPSTSSEPGTVREPEASKSHESSSSRLAASEFKEEVEETYAQATNSHFAPTKKSDIPPVEPYFAEHLEGVFPTLKFPPELARRILTHSSHPAAIYGHNAVYGFLGRRALESYLMLFLHSCSLQPSHDLEDIASRALNSYVLGEHIGSQWGLGRILRWTPTVSRDNLDKVSSNPTVLRSAGLYKVQGDTVAAVIGGIFYQFGAVEAHRVFHTRILPHLFLGRKTEGLSEVFHRKALAISQSMSDEPQDIPPRTAPQTSTSNVGALPPRRKVSDSPSIAMNFKRELAKKIPL</sequence>
<dbReference type="PANTHER" id="PTHR28160:SF1">
    <property type="entry name" value="LARGE RIBOSOMAL SUBUNIT PROTEIN ML57"/>
    <property type="match status" value="1"/>
</dbReference>
<evidence type="ECO:0000259" key="2">
    <source>
        <dbReference type="Pfam" id="PF14622"/>
    </source>
</evidence>
<protein>
    <recommendedName>
        <fullName evidence="2">RNase III domain-containing protein</fullName>
    </recommendedName>
</protein>
<dbReference type="InParanoid" id="A0A067P002"/>
<dbReference type="InterPro" id="IPR000999">
    <property type="entry name" value="RNase_III_dom"/>
</dbReference>
<dbReference type="Pfam" id="PF14622">
    <property type="entry name" value="Ribonucleas_3_3"/>
    <property type="match status" value="1"/>
</dbReference>
<dbReference type="GO" id="GO:0006396">
    <property type="term" value="P:RNA processing"/>
    <property type="evidence" value="ECO:0007669"/>
    <property type="project" value="InterPro"/>
</dbReference>